<dbReference type="AlphaFoldDB" id="A0A8J2JVC9"/>
<sequence length="27" mass="3082">MGWLANWSYHAIQINPNCGMGMLISSW</sequence>
<dbReference type="EMBL" id="CAJVCH010115199">
    <property type="protein sequence ID" value="CAG7724902.1"/>
    <property type="molecule type" value="Genomic_DNA"/>
</dbReference>
<comment type="caution">
    <text evidence="1">The sequence shown here is derived from an EMBL/GenBank/DDBJ whole genome shotgun (WGS) entry which is preliminary data.</text>
</comment>
<name>A0A8J2JVC9_9HEXA</name>
<reference evidence="1" key="1">
    <citation type="submission" date="2021-06" db="EMBL/GenBank/DDBJ databases">
        <authorList>
            <person name="Hodson N. C."/>
            <person name="Mongue J. A."/>
            <person name="Jaron S. K."/>
        </authorList>
    </citation>
    <scope>NUCLEOTIDE SEQUENCE</scope>
</reference>
<gene>
    <name evidence="1" type="ORF">AFUS01_LOCUS13893</name>
</gene>
<accession>A0A8J2JVC9</accession>
<dbReference type="Proteomes" id="UP000708208">
    <property type="component" value="Unassembled WGS sequence"/>
</dbReference>
<keyword evidence="2" id="KW-1185">Reference proteome</keyword>
<feature type="non-terminal residue" evidence="1">
    <location>
        <position position="1"/>
    </location>
</feature>
<evidence type="ECO:0000313" key="2">
    <source>
        <dbReference type="Proteomes" id="UP000708208"/>
    </source>
</evidence>
<evidence type="ECO:0000313" key="1">
    <source>
        <dbReference type="EMBL" id="CAG7724902.1"/>
    </source>
</evidence>
<organism evidence="1 2">
    <name type="scientific">Allacma fusca</name>
    <dbReference type="NCBI Taxonomy" id="39272"/>
    <lineage>
        <taxon>Eukaryota</taxon>
        <taxon>Metazoa</taxon>
        <taxon>Ecdysozoa</taxon>
        <taxon>Arthropoda</taxon>
        <taxon>Hexapoda</taxon>
        <taxon>Collembola</taxon>
        <taxon>Symphypleona</taxon>
        <taxon>Sminthuridae</taxon>
        <taxon>Allacma</taxon>
    </lineage>
</organism>
<proteinExistence type="predicted"/>
<protein>
    <submittedName>
        <fullName evidence="1">Uncharacterized protein</fullName>
    </submittedName>
</protein>